<feature type="signal peptide" evidence="1">
    <location>
        <begin position="1"/>
        <end position="16"/>
    </location>
</feature>
<name>A0A095D369_CRYD2</name>
<dbReference type="RefSeq" id="XP_062881735.1">
    <property type="nucleotide sequence ID" value="XM_063025780.1"/>
</dbReference>
<dbReference type="GeneID" id="88178054"/>
<keyword evidence="1" id="KW-0732">Signal</keyword>
<dbReference type="KEGG" id="cdeu:CNBG_1654"/>
<gene>
    <name evidence="2" type="ORF">CNBG_1654</name>
</gene>
<dbReference type="OMA" id="TTCTRNI"/>
<feature type="chain" id="PRO_5001914484" evidence="1">
    <location>
        <begin position="17"/>
        <end position="374"/>
    </location>
</feature>
<sequence>MKYALFALALAGAVSAQSNSTSNSTESILIPTNITSSCSSFLSDLNSDSTLSSCVAPLINATASFSPSAVASTNLTEDTINYTLASICKGKGGCDDATIRKWLGKFYSECYSELTSSAGYNSHVRELYDILYVVNPLKDAVCAVDSSNQEYCVNEIVQSESISTSNSTSNSTASNSTSADDASVSLNTTTLFANFAAAGSSLSPVEIAASSLYVEISSSASSLKKRFLDTVLSRRAAQSVHMATVITPNVTTYKNTNLPFLFLQPSMGSSALCTPCTREILVAYIKWETQMPYALGLKRSPILGGQSALWSAINSTCGTTYVNAINSEVGSALSSSLNGSSSGAEGLLIGQGGLKGLTAIVGATVVAGVMGLLI</sequence>
<dbReference type="Proteomes" id="UP000029445">
    <property type="component" value="Chromosome 5"/>
</dbReference>
<organism evidence="2 3">
    <name type="scientific">Cryptococcus deuterogattii (strain R265)</name>
    <name type="common">Cryptococcus gattii VGII (strain R265)</name>
    <dbReference type="NCBI Taxonomy" id="294750"/>
    <lineage>
        <taxon>Eukaryota</taxon>
        <taxon>Fungi</taxon>
        <taxon>Dikarya</taxon>
        <taxon>Basidiomycota</taxon>
        <taxon>Agaricomycotina</taxon>
        <taxon>Tremellomycetes</taxon>
        <taxon>Tremellales</taxon>
        <taxon>Cryptococcaceae</taxon>
        <taxon>Cryptococcus</taxon>
        <taxon>Cryptococcus gattii species complex</taxon>
    </lineage>
</organism>
<dbReference type="STRING" id="294750.A0A095D369"/>
<reference evidence="2 3" key="1">
    <citation type="journal article" date="2011" name="MBio">
        <title>Genome variation in Cryptococcus gattii, an emerging pathogen of immunocompetent hosts.</title>
        <authorList>
            <person name="D'Souza C.A."/>
            <person name="Kronstad J.W."/>
            <person name="Taylor G."/>
            <person name="Warren R."/>
            <person name="Yuen M."/>
            <person name="Hu G."/>
            <person name="Jung W.H."/>
            <person name="Sham A."/>
            <person name="Kidd S.E."/>
            <person name="Tangen K."/>
            <person name="Lee N."/>
            <person name="Zeilmaker T."/>
            <person name="Sawkins J."/>
            <person name="McVicker G."/>
            <person name="Shah S."/>
            <person name="Gnerre S."/>
            <person name="Griggs A."/>
            <person name="Zeng Q."/>
            <person name="Bartlett K."/>
            <person name="Li W."/>
            <person name="Wang X."/>
            <person name="Heitman J."/>
            <person name="Stajich J.E."/>
            <person name="Fraser J.A."/>
            <person name="Meyer W."/>
            <person name="Carter D."/>
            <person name="Schein J."/>
            <person name="Krzywinski M."/>
            <person name="Kwon-Chung K.J."/>
            <person name="Varma A."/>
            <person name="Wang J."/>
            <person name="Brunham R."/>
            <person name="Fyfe M."/>
            <person name="Ouellette B.F."/>
            <person name="Siddiqui A."/>
            <person name="Marra M."/>
            <person name="Jones S."/>
            <person name="Holt R."/>
            <person name="Birren B.W."/>
            <person name="Galagan J.E."/>
            <person name="Cuomo C.A."/>
        </authorList>
    </citation>
    <scope>NUCLEOTIDE SEQUENCE [LARGE SCALE GENOMIC DNA]</scope>
    <source>
        <strain evidence="2 3">R265</strain>
    </source>
</reference>
<dbReference type="AlphaFoldDB" id="A0A095D369"/>
<dbReference type="OrthoDB" id="5588482at2759"/>
<evidence type="ECO:0000313" key="2">
    <source>
        <dbReference type="EMBL" id="KGB75816.1"/>
    </source>
</evidence>
<keyword evidence="3" id="KW-1185">Reference proteome</keyword>
<proteinExistence type="predicted"/>
<dbReference type="VEuPathDB" id="FungiDB:CNBG_1654"/>
<evidence type="ECO:0000313" key="3">
    <source>
        <dbReference type="Proteomes" id="UP000029445"/>
    </source>
</evidence>
<dbReference type="HOGENOM" id="CLU_049056_0_0_1"/>
<evidence type="ECO:0000256" key="1">
    <source>
        <dbReference type="SAM" id="SignalP"/>
    </source>
</evidence>
<protein>
    <submittedName>
        <fullName evidence="2">Uncharacterized protein</fullName>
    </submittedName>
</protein>
<dbReference type="EMBL" id="CP025763">
    <property type="protein sequence ID" value="KGB75816.1"/>
    <property type="molecule type" value="Genomic_DNA"/>
</dbReference>
<reference evidence="2 3" key="2">
    <citation type="journal article" date="2018" name="Proc. Natl. Acad. Sci.">
        <title>RNAi is a critical determinant of centromere evolution in closely related fungi.</title>
        <authorList>
            <person name="Yadav V."/>
            <person name="Sun S."/>
            <person name="Billmyre R.B."/>
            <person name="Thimmappa B.C."/>
            <person name="Shea T."/>
            <person name="Lintner R."/>
            <person name="Bakkeren G."/>
            <person name="Cuomo C.A."/>
            <person name="Heitman J."/>
            <person name="Sanyal K."/>
        </authorList>
    </citation>
    <scope>NUCLEOTIDE SEQUENCE [LARGE SCALE GENOMIC DNA]</scope>
    <source>
        <strain evidence="2 3">R265</strain>
    </source>
</reference>
<accession>A0A095D369</accession>